<evidence type="ECO:0000256" key="1">
    <source>
        <dbReference type="ARBA" id="ARBA00004141"/>
    </source>
</evidence>
<evidence type="ECO:0000256" key="3">
    <source>
        <dbReference type="ARBA" id="ARBA00022989"/>
    </source>
</evidence>
<evidence type="ECO:0000313" key="7">
    <source>
        <dbReference type="EMBL" id="KJZ73747.1"/>
    </source>
</evidence>
<dbReference type="CDD" id="cd17502">
    <property type="entry name" value="MFS_Azr1_MDR_like"/>
    <property type="match status" value="1"/>
</dbReference>
<name>A0A0F7ZZ78_9HYPO</name>
<evidence type="ECO:0000256" key="5">
    <source>
        <dbReference type="SAM" id="Phobius"/>
    </source>
</evidence>
<feature type="transmembrane region" description="Helical" evidence="5">
    <location>
        <begin position="73"/>
        <end position="92"/>
    </location>
</feature>
<gene>
    <name evidence="7" type="ORF">HIM_06865</name>
</gene>
<feature type="transmembrane region" description="Helical" evidence="5">
    <location>
        <begin position="235"/>
        <end position="252"/>
    </location>
</feature>
<feature type="transmembrane region" description="Helical" evidence="5">
    <location>
        <begin position="163"/>
        <end position="181"/>
    </location>
</feature>
<dbReference type="Proteomes" id="UP000054481">
    <property type="component" value="Unassembled WGS sequence"/>
</dbReference>
<dbReference type="Gene3D" id="1.20.1250.20">
    <property type="entry name" value="MFS general substrate transporter like domains"/>
    <property type="match status" value="1"/>
</dbReference>
<feature type="transmembrane region" description="Helical" evidence="5">
    <location>
        <begin position="337"/>
        <end position="357"/>
    </location>
</feature>
<dbReference type="Pfam" id="PF07690">
    <property type="entry name" value="MFS_1"/>
    <property type="match status" value="1"/>
</dbReference>
<keyword evidence="3 5" id="KW-1133">Transmembrane helix</keyword>
<dbReference type="AlphaFoldDB" id="A0A0F7ZZ78"/>
<feature type="transmembrane region" description="Helical" evidence="5">
    <location>
        <begin position="130"/>
        <end position="151"/>
    </location>
</feature>
<organism evidence="7 8">
    <name type="scientific">Hirsutella minnesotensis 3608</name>
    <dbReference type="NCBI Taxonomy" id="1043627"/>
    <lineage>
        <taxon>Eukaryota</taxon>
        <taxon>Fungi</taxon>
        <taxon>Dikarya</taxon>
        <taxon>Ascomycota</taxon>
        <taxon>Pezizomycotina</taxon>
        <taxon>Sordariomycetes</taxon>
        <taxon>Hypocreomycetidae</taxon>
        <taxon>Hypocreales</taxon>
        <taxon>Ophiocordycipitaceae</taxon>
        <taxon>Hirsutella</taxon>
    </lineage>
</organism>
<feature type="transmembrane region" description="Helical" evidence="5">
    <location>
        <begin position="43"/>
        <end position="61"/>
    </location>
</feature>
<dbReference type="SUPFAM" id="SSF103473">
    <property type="entry name" value="MFS general substrate transporter"/>
    <property type="match status" value="1"/>
</dbReference>
<feature type="transmembrane region" description="Helical" evidence="5">
    <location>
        <begin position="312"/>
        <end position="330"/>
    </location>
</feature>
<dbReference type="InterPro" id="IPR036259">
    <property type="entry name" value="MFS_trans_sf"/>
</dbReference>
<dbReference type="GO" id="GO:0022857">
    <property type="term" value="F:transmembrane transporter activity"/>
    <property type="evidence" value="ECO:0007669"/>
    <property type="project" value="InterPro"/>
</dbReference>
<comment type="subcellular location">
    <subcellularLocation>
        <location evidence="1">Membrane</location>
        <topology evidence="1">Multi-pass membrane protein</topology>
    </subcellularLocation>
</comment>
<dbReference type="InterPro" id="IPR011701">
    <property type="entry name" value="MFS"/>
</dbReference>
<keyword evidence="2 5" id="KW-0812">Transmembrane</keyword>
<keyword evidence="8" id="KW-1185">Reference proteome</keyword>
<dbReference type="Gene3D" id="1.20.1720.10">
    <property type="entry name" value="Multidrug resistance protein D"/>
    <property type="match status" value="1"/>
</dbReference>
<evidence type="ECO:0000313" key="8">
    <source>
        <dbReference type="Proteomes" id="UP000054481"/>
    </source>
</evidence>
<sequence>MEPENGSQQPPLPTGPRLALTDTTIVSTAIPAISDEFKRPQDIGWYGSAYFLTMCAFQIFWGRVYTFYDLKTTYVVAIALFELGSTLCAVAPNSSAFITGRAFAGLGAGGIFTGSFVTIAFSVPLVKRPMYASFLGTVYGLASVLGPPIGGAFTSRLSWRGCFYMNLPLGIIVVAGLLAFFQSPPAAARLASLRPREKLKRMDPIGTLIFVGAVASLLLALQWGGQTYPWSNGRIVALLSVFGVAMIAWAVWQIRLGPVATIPRNIITQRSMSFACFYSFTQGGVNFCILYYAPLWFQAVKGHDAVQSGLDILTFIIGMTVAMLATGYLLTKGGYSAPFMVLCVCMVSVACGLLTTWTPQTGRDKTFGYLTLYGLGQGFGWQQPILIAQTMLPAVDIATGTSLTTVCKLLGGTIFVSISQTLFSNGLRELLIQRLTQVNTDTLMEIGATELRSKLDARLLPTVVSCYNDALKRVWWMLLALSLCSLVGAAGVEWRNVTDKVAASNPSVGGVNQAPFSSSRSLVEPRLPSATHSLTSEGTVSELELHRVSEAKP</sequence>
<feature type="transmembrane region" description="Helical" evidence="5">
    <location>
        <begin position="98"/>
        <end position="123"/>
    </location>
</feature>
<evidence type="ECO:0000259" key="6">
    <source>
        <dbReference type="PROSITE" id="PS50850"/>
    </source>
</evidence>
<dbReference type="PANTHER" id="PTHR23501">
    <property type="entry name" value="MAJOR FACILITATOR SUPERFAMILY"/>
    <property type="match status" value="1"/>
</dbReference>
<dbReference type="PANTHER" id="PTHR23501:SF198">
    <property type="entry name" value="AZOLE RESISTANCE PROTEIN 1-RELATED"/>
    <property type="match status" value="1"/>
</dbReference>
<evidence type="ECO:0000256" key="2">
    <source>
        <dbReference type="ARBA" id="ARBA00022692"/>
    </source>
</evidence>
<accession>A0A0F7ZZ78</accession>
<dbReference type="OrthoDB" id="10021397at2759"/>
<dbReference type="InterPro" id="IPR020846">
    <property type="entry name" value="MFS_dom"/>
</dbReference>
<reference evidence="7 8" key="1">
    <citation type="journal article" date="2014" name="Genome Biol. Evol.">
        <title>Comparative genomics and transcriptomics analyses reveal divergent lifestyle features of nematode endoparasitic fungus Hirsutella minnesotensis.</title>
        <authorList>
            <person name="Lai Y."/>
            <person name="Liu K."/>
            <person name="Zhang X."/>
            <person name="Zhang X."/>
            <person name="Li K."/>
            <person name="Wang N."/>
            <person name="Shu C."/>
            <person name="Wu Y."/>
            <person name="Wang C."/>
            <person name="Bushley K.E."/>
            <person name="Xiang M."/>
            <person name="Liu X."/>
        </authorList>
    </citation>
    <scope>NUCLEOTIDE SEQUENCE [LARGE SCALE GENOMIC DNA]</scope>
    <source>
        <strain evidence="7 8">3608</strain>
    </source>
</reference>
<evidence type="ECO:0000256" key="4">
    <source>
        <dbReference type="ARBA" id="ARBA00023136"/>
    </source>
</evidence>
<dbReference type="EMBL" id="KQ030532">
    <property type="protein sequence ID" value="KJZ73747.1"/>
    <property type="molecule type" value="Genomic_DNA"/>
</dbReference>
<feature type="transmembrane region" description="Helical" evidence="5">
    <location>
        <begin position="202"/>
        <end position="223"/>
    </location>
</feature>
<keyword evidence="4 5" id="KW-0472">Membrane</keyword>
<feature type="transmembrane region" description="Helical" evidence="5">
    <location>
        <begin position="272"/>
        <end position="292"/>
    </location>
</feature>
<feature type="domain" description="Major facilitator superfamily (MFS) profile" evidence="6">
    <location>
        <begin position="8"/>
        <end position="452"/>
    </location>
</feature>
<proteinExistence type="predicted"/>
<protein>
    <recommendedName>
        <fullName evidence="6">Major facilitator superfamily (MFS) profile domain-containing protein</fullName>
    </recommendedName>
</protein>
<dbReference type="PROSITE" id="PS50850">
    <property type="entry name" value="MFS"/>
    <property type="match status" value="1"/>
</dbReference>
<dbReference type="GO" id="GO:0005886">
    <property type="term" value="C:plasma membrane"/>
    <property type="evidence" value="ECO:0007669"/>
    <property type="project" value="TreeGrafter"/>
</dbReference>